<comment type="subunit">
    <text evidence="5">Homodimer or homotetramer.</text>
</comment>
<comment type="pathway">
    <text evidence="5">Amine and polyamine biosynthesis; spermidine biosynthesis; spermidine from putrescine: step 1/1.</text>
</comment>
<comment type="caution">
    <text evidence="5">Lacks conserved residue(s) required for the propagation of feature annotation.</text>
</comment>
<dbReference type="Gene3D" id="3.40.50.150">
    <property type="entry name" value="Vaccinia Virus protein VP39"/>
    <property type="match status" value="1"/>
</dbReference>
<dbReference type="SUPFAM" id="SSF53335">
    <property type="entry name" value="S-adenosyl-L-methionine-dependent methyltransferases"/>
    <property type="match status" value="1"/>
</dbReference>
<dbReference type="RefSeq" id="WP_114984495.1">
    <property type="nucleotide sequence ID" value="NZ_CP027806.1"/>
</dbReference>
<dbReference type="Pfam" id="PF01564">
    <property type="entry name" value="Spermine_synth"/>
    <property type="match status" value="1"/>
</dbReference>
<evidence type="ECO:0000256" key="8">
    <source>
        <dbReference type="RuleBase" id="RU003837"/>
    </source>
</evidence>
<evidence type="ECO:0000259" key="9">
    <source>
        <dbReference type="PROSITE" id="PS51006"/>
    </source>
</evidence>
<evidence type="ECO:0000256" key="5">
    <source>
        <dbReference type="HAMAP-Rule" id="MF_00198"/>
    </source>
</evidence>
<comment type="function">
    <text evidence="5">Catalyzes the irreversible transfer of a propylamine group from the amino donor S-adenosylmethioninamine (decarboxy-AdoMet) to putrescine (1,4-diaminobutane) to yield spermidine.</text>
</comment>
<dbReference type="InterPro" id="IPR029063">
    <property type="entry name" value="SAM-dependent_MTases_sf"/>
</dbReference>
<comment type="similarity">
    <text evidence="1 5 7">Belongs to the spermidine/spermine synthase family.</text>
</comment>
<evidence type="ECO:0000313" key="11">
    <source>
        <dbReference type="Proteomes" id="UP000254808"/>
    </source>
</evidence>
<evidence type="ECO:0000313" key="10">
    <source>
        <dbReference type="EMBL" id="AXJ01289.1"/>
    </source>
</evidence>
<feature type="binding site" evidence="5">
    <location>
        <position position="86"/>
    </location>
    <ligand>
        <name>spermidine</name>
        <dbReference type="ChEBI" id="CHEBI:57834"/>
    </ligand>
</feature>
<feature type="binding site" evidence="5">
    <location>
        <position position="62"/>
    </location>
    <ligand>
        <name>spermidine</name>
        <dbReference type="ChEBI" id="CHEBI:57834"/>
    </ligand>
</feature>
<dbReference type="PANTHER" id="PTHR11558">
    <property type="entry name" value="SPERMIDINE/SPERMINE SYNTHASE"/>
    <property type="match status" value="1"/>
</dbReference>
<dbReference type="PANTHER" id="PTHR11558:SF11">
    <property type="entry name" value="SPERMIDINE SYNTHASE"/>
    <property type="match status" value="1"/>
</dbReference>
<evidence type="ECO:0000256" key="3">
    <source>
        <dbReference type="ARBA" id="ARBA00023066"/>
    </source>
</evidence>
<gene>
    <name evidence="5" type="primary">speE</name>
    <name evidence="10" type="ORF">CYPRO_2039</name>
</gene>
<dbReference type="EMBL" id="CP027806">
    <property type="protein sequence ID" value="AXJ01289.1"/>
    <property type="molecule type" value="Genomic_DNA"/>
</dbReference>
<dbReference type="InterPro" id="IPR001045">
    <property type="entry name" value="Spermi_synthase"/>
</dbReference>
<evidence type="ECO:0000256" key="4">
    <source>
        <dbReference type="ARBA" id="ARBA00023115"/>
    </source>
</evidence>
<keyword evidence="11" id="KW-1185">Reference proteome</keyword>
<keyword evidence="2 5" id="KW-0808">Transferase</keyword>
<name>A0A345ULD7_9BACT</name>
<dbReference type="OrthoDB" id="9793120at2"/>
<feature type="binding site" evidence="5">
    <location>
        <begin position="136"/>
        <end position="137"/>
    </location>
    <ligand>
        <name>S-methyl-5'-thioadenosine</name>
        <dbReference type="ChEBI" id="CHEBI:17509"/>
    </ligand>
</feature>
<dbReference type="InterPro" id="IPR030374">
    <property type="entry name" value="PABS"/>
</dbReference>
<dbReference type="AlphaFoldDB" id="A0A345ULD7"/>
<reference evidence="10 11" key="1">
    <citation type="submission" date="2018-03" db="EMBL/GenBank/DDBJ databases">
        <title>Phenotypic and genomic properties of Cyclonatronum proteinivorum gen. nov., sp. nov., a haloalkaliphilic bacteroidete from soda lakes possessing Na+-translocating rhodopsin.</title>
        <authorList>
            <person name="Toshchakov S.V."/>
            <person name="Korzhenkov A."/>
            <person name="Samarov N.I."/>
            <person name="Kublanov I.V."/>
            <person name="Muntyan M.S."/>
            <person name="Sorokin D.Y."/>
        </authorList>
    </citation>
    <scope>NUCLEOTIDE SEQUENCE [LARGE SCALE GENOMIC DNA]</scope>
    <source>
        <strain evidence="10 11">Omega</strain>
    </source>
</reference>
<comment type="catalytic activity">
    <reaction evidence="5 8">
        <text>S-adenosyl 3-(methylsulfanyl)propylamine + putrescine = S-methyl-5'-thioadenosine + spermidine + H(+)</text>
        <dbReference type="Rhea" id="RHEA:12721"/>
        <dbReference type="ChEBI" id="CHEBI:15378"/>
        <dbReference type="ChEBI" id="CHEBI:17509"/>
        <dbReference type="ChEBI" id="CHEBI:57443"/>
        <dbReference type="ChEBI" id="CHEBI:57834"/>
        <dbReference type="ChEBI" id="CHEBI:326268"/>
        <dbReference type="EC" id="2.5.1.16"/>
    </reaction>
</comment>
<dbReference type="InterPro" id="IPR037163">
    <property type="entry name" value="Spermidine_synt_N_sf"/>
</dbReference>
<organism evidence="10 11">
    <name type="scientific">Cyclonatronum proteinivorum</name>
    <dbReference type="NCBI Taxonomy" id="1457365"/>
    <lineage>
        <taxon>Bacteria</taxon>
        <taxon>Pseudomonadati</taxon>
        <taxon>Balneolota</taxon>
        <taxon>Balneolia</taxon>
        <taxon>Balneolales</taxon>
        <taxon>Cyclonatronaceae</taxon>
        <taxon>Cyclonatronum</taxon>
    </lineage>
</organism>
<feature type="domain" description="PABS" evidence="9">
    <location>
        <begin position="2"/>
        <end position="236"/>
    </location>
</feature>
<dbReference type="Pfam" id="PF17284">
    <property type="entry name" value="Spermine_synt_N"/>
    <property type="match status" value="1"/>
</dbReference>
<keyword evidence="3 5" id="KW-0745">Spermidine biosynthesis</keyword>
<feature type="binding site" evidence="5">
    <location>
        <position position="161"/>
    </location>
    <ligand>
        <name>S-methyl-5'-thioadenosine</name>
        <dbReference type="ChEBI" id="CHEBI:17509"/>
    </ligand>
</feature>
<sequence length="285" mass="32212">MPIQYNEFYNEQTGLTVGIKKQLFHEVTPYQTVEVFETDTWGNLMTIDGMVMLSEKDEFVYHEMMAHMPLLTHPKPETVLIIGGGDGGTAREVLKHPSVKHVDMVEIDEAVVRASKLHMPAVGDFDNPKLHVKYENGLTFVDGPREVYDVIIIDGSDPVGPAVDLFKRDFYEKCHTCLKADGVLVSQTESPFVEHYHDSIRSVQRAIDSLFPIAKLFLTWIPLYPTGMWSMSIASKQRDPLSAEVLEIIDTRIATFADTLKYYNKDVHAAAYALPGFVKQMLESE</sequence>
<dbReference type="InterPro" id="IPR035246">
    <property type="entry name" value="Spermidine_synt_N"/>
</dbReference>
<evidence type="ECO:0000256" key="7">
    <source>
        <dbReference type="RuleBase" id="RU003836"/>
    </source>
</evidence>
<dbReference type="PROSITE" id="PS01330">
    <property type="entry name" value="PABS_1"/>
    <property type="match status" value="1"/>
</dbReference>
<dbReference type="PROSITE" id="PS51006">
    <property type="entry name" value="PABS_2"/>
    <property type="match status" value="1"/>
</dbReference>
<dbReference type="GO" id="GO:0005829">
    <property type="term" value="C:cytosol"/>
    <property type="evidence" value="ECO:0007669"/>
    <property type="project" value="TreeGrafter"/>
</dbReference>
<feature type="binding site" evidence="5">
    <location>
        <position position="106"/>
    </location>
    <ligand>
        <name>S-methyl-5'-thioadenosine</name>
        <dbReference type="ChEBI" id="CHEBI:17509"/>
    </ligand>
</feature>
<proteinExistence type="inferred from homology"/>
<dbReference type="EC" id="2.5.1.16" evidence="5"/>
<keyword evidence="4 5" id="KW-0620">Polyamine biosynthesis</keyword>
<accession>A0A345ULD7</accession>
<dbReference type="NCBIfam" id="TIGR00417">
    <property type="entry name" value="speE"/>
    <property type="match status" value="1"/>
</dbReference>
<dbReference type="GO" id="GO:0008295">
    <property type="term" value="P:spermidine biosynthetic process"/>
    <property type="evidence" value="ECO:0007669"/>
    <property type="project" value="UniProtKB-UniRule"/>
</dbReference>
<dbReference type="GO" id="GO:0004766">
    <property type="term" value="F:spermidine synthase activity"/>
    <property type="evidence" value="ECO:0007669"/>
    <property type="project" value="UniProtKB-UniRule"/>
</dbReference>
<evidence type="ECO:0000256" key="6">
    <source>
        <dbReference type="PROSITE-ProRule" id="PRU00354"/>
    </source>
</evidence>
<dbReference type="CDD" id="cd02440">
    <property type="entry name" value="AdoMet_MTases"/>
    <property type="match status" value="1"/>
</dbReference>
<feature type="binding site" evidence="5">
    <location>
        <position position="31"/>
    </location>
    <ligand>
        <name>S-methyl-5'-thioadenosine</name>
        <dbReference type="ChEBI" id="CHEBI:17509"/>
    </ligand>
</feature>
<dbReference type="InterPro" id="IPR030373">
    <property type="entry name" value="PABS_CS"/>
</dbReference>
<evidence type="ECO:0000256" key="1">
    <source>
        <dbReference type="ARBA" id="ARBA00007867"/>
    </source>
</evidence>
<feature type="active site" description="Proton acceptor" evidence="5 6">
    <location>
        <position position="154"/>
    </location>
</feature>
<protein>
    <recommendedName>
        <fullName evidence="5">Polyamine aminopropyltransferase</fullName>
    </recommendedName>
    <alternativeName>
        <fullName evidence="5">Putrescine aminopropyltransferase</fullName>
        <shortName evidence="5">PAPT</shortName>
    </alternativeName>
    <alternativeName>
        <fullName evidence="5">Spermidine synthase</fullName>
        <shortName evidence="5">SPDS</shortName>
        <shortName evidence="5">SPDSY</shortName>
        <ecNumber evidence="5">2.5.1.16</ecNumber>
    </alternativeName>
</protein>
<dbReference type="NCBIfam" id="NF002010">
    <property type="entry name" value="PRK00811.1"/>
    <property type="match status" value="1"/>
</dbReference>
<dbReference type="UniPathway" id="UPA00248">
    <property type="reaction ID" value="UER00314"/>
</dbReference>
<dbReference type="Gene3D" id="2.30.140.10">
    <property type="entry name" value="Spermidine synthase, tetramerisation domain"/>
    <property type="match status" value="1"/>
</dbReference>
<dbReference type="Proteomes" id="UP000254808">
    <property type="component" value="Chromosome"/>
</dbReference>
<dbReference type="HAMAP" id="MF_00198">
    <property type="entry name" value="Spermidine_synth"/>
    <property type="match status" value="1"/>
</dbReference>
<evidence type="ECO:0000256" key="2">
    <source>
        <dbReference type="ARBA" id="ARBA00022679"/>
    </source>
</evidence>
<dbReference type="KEGG" id="cprv:CYPRO_2039"/>